<name>A0A1H9QLI4_9BACI</name>
<accession>A0A1H9QLI4</accession>
<organism evidence="1 2">
    <name type="scientific">Salipaludibacillus aurantiacus</name>
    <dbReference type="NCBI Taxonomy" id="1601833"/>
    <lineage>
        <taxon>Bacteria</taxon>
        <taxon>Bacillati</taxon>
        <taxon>Bacillota</taxon>
        <taxon>Bacilli</taxon>
        <taxon>Bacillales</taxon>
        <taxon>Bacillaceae</taxon>
    </lineage>
</organism>
<gene>
    <name evidence="1" type="ORF">SAMN05518684_102277</name>
</gene>
<evidence type="ECO:0000313" key="2">
    <source>
        <dbReference type="Proteomes" id="UP000198571"/>
    </source>
</evidence>
<dbReference type="AlphaFoldDB" id="A0A1H9QLI4"/>
<sequence length="59" mass="7098">MCSVQNATIKKKEIRFIFTDLKLICRLKTMPLQKNWMYIGNNSELYEKRAKFIERATKL</sequence>
<proteinExistence type="predicted"/>
<protein>
    <submittedName>
        <fullName evidence="1">Uncharacterized protein</fullName>
    </submittedName>
</protein>
<keyword evidence="2" id="KW-1185">Reference proteome</keyword>
<evidence type="ECO:0000313" key="1">
    <source>
        <dbReference type="EMBL" id="SER61441.1"/>
    </source>
</evidence>
<dbReference type="STRING" id="1601833.SAMN05518684_102277"/>
<dbReference type="EMBL" id="FOGT01000002">
    <property type="protein sequence ID" value="SER61441.1"/>
    <property type="molecule type" value="Genomic_DNA"/>
</dbReference>
<reference evidence="2" key="1">
    <citation type="submission" date="2016-10" db="EMBL/GenBank/DDBJ databases">
        <authorList>
            <person name="Varghese N."/>
            <person name="Submissions S."/>
        </authorList>
    </citation>
    <scope>NUCLEOTIDE SEQUENCE [LARGE SCALE GENOMIC DNA]</scope>
    <source>
        <strain evidence="2">S9</strain>
    </source>
</reference>
<dbReference type="Proteomes" id="UP000198571">
    <property type="component" value="Unassembled WGS sequence"/>
</dbReference>